<reference evidence="2 3" key="1">
    <citation type="submission" date="2014-02" db="EMBL/GenBank/DDBJ databases">
        <title>The genome sequence of Colletotrichum fioriniae PJ7.</title>
        <authorList>
            <person name="Baroncelli R."/>
            <person name="Thon M.R."/>
        </authorList>
    </citation>
    <scope>NUCLEOTIDE SEQUENCE [LARGE SCALE GENOMIC DNA]</scope>
    <source>
        <strain evidence="2 3">PJ7</strain>
    </source>
</reference>
<protein>
    <submittedName>
        <fullName evidence="2">Uncharacterized protein</fullName>
    </submittedName>
</protein>
<comment type="caution">
    <text evidence="2">The sequence shown here is derived from an EMBL/GenBank/DDBJ whole genome shotgun (WGS) entry which is preliminary data.</text>
</comment>
<dbReference type="KEGG" id="cfj:CFIO01_04246"/>
<feature type="transmembrane region" description="Helical" evidence="1">
    <location>
        <begin position="133"/>
        <end position="156"/>
    </location>
</feature>
<evidence type="ECO:0000256" key="1">
    <source>
        <dbReference type="SAM" id="Phobius"/>
    </source>
</evidence>
<gene>
    <name evidence="2" type="ORF">CFIO01_04246</name>
</gene>
<evidence type="ECO:0000313" key="3">
    <source>
        <dbReference type="Proteomes" id="UP000020467"/>
    </source>
</evidence>
<dbReference type="Proteomes" id="UP000020467">
    <property type="component" value="Unassembled WGS sequence"/>
</dbReference>
<dbReference type="STRING" id="1445577.A0A010RRQ8"/>
<dbReference type="EMBL" id="JARH01000939">
    <property type="protein sequence ID" value="EXF74918.1"/>
    <property type="molecule type" value="Genomic_DNA"/>
</dbReference>
<dbReference type="AlphaFoldDB" id="A0A010RRQ8"/>
<organism evidence="2 3">
    <name type="scientific">Colletotrichum fioriniae PJ7</name>
    <dbReference type="NCBI Taxonomy" id="1445577"/>
    <lineage>
        <taxon>Eukaryota</taxon>
        <taxon>Fungi</taxon>
        <taxon>Dikarya</taxon>
        <taxon>Ascomycota</taxon>
        <taxon>Pezizomycotina</taxon>
        <taxon>Sordariomycetes</taxon>
        <taxon>Hypocreomycetidae</taxon>
        <taxon>Glomerellales</taxon>
        <taxon>Glomerellaceae</taxon>
        <taxon>Colletotrichum</taxon>
        <taxon>Colletotrichum acutatum species complex</taxon>
    </lineage>
</organism>
<dbReference type="eggNOG" id="ENOG502SK1Y">
    <property type="taxonomic scope" value="Eukaryota"/>
</dbReference>
<dbReference type="HOGENOM" id="CLU_064110_0_0_1"/>
<dbReference type="OrthoDB" id="5421757at2759"/>
<keyword evidence="1" id="KW-0472">Membrane</keyword>
<keyword evidence="1" id="KW-1133">Transmembrane helix</keyword>
<keyword evidence="1" id="KW-0812">Transmembrane</keyword>
<name>A0A010RRQ8_9PEZI</name>
<accession>A0A010RRQ8</accession>
<keyword evidence="3" id="KW-1185">Reference proteome</keyword>
<proteinExistence type="predicted"/>
<evidence type="ECO:0000313" key="2">
    <source>
        <dbReference type="EMBL" id="EXF74918.1"/>
    </source>
</evidence>
<sequence length="415" mass="47911">MPQKFLKLPSPRTIREVSMCSQWLPGGSWTVFGPTTRKFGQLEAKDSLGRAHLFSFTFHKHTWFTASVRGTVTMAPKVKAVKSKAPKKAAAGAPPKPFKKPAEVLQPFIETLDPKHVYITHIDSKPTEFKKKIFLVPVGMNLAVAALFILRMYWILPYYFKFVQSAMGYPNETTFPTADSTWGQLVWEIAKRGGSLTLDLMLFIFVWPWPVEFVFGTSYSNPVSWRWKVGFREKEIYVRRSREWDQQLGDIFKDRERNEALQQVIRQACSPLLLQEKTGYLTMTGQWDLDWQAMIDAHTMVDRNDVALDAFRRLVLVYHEDYGWMSVEEEGVTAKEDDRRRQVFQFRDALNAIGKENLFFRWIEIVQFESSQPGGFGPEKQIVVAKQIRDLFQKEGVDFDQVWHDAVGSDGLSGM</sequence>